<dbReference type="GO" id="GO:0000166">
    <property type="term" value="F:nucleotide binding"/>
    <property type="evidence" value="ECO:0007669"/>
    <property type="project" value="UniProtKB-KW"/>
</dbReference>
<organism evidence="6 7">
    <name type="scientific">Spirosoma validum</name>
    <dbReference type="NCBI Taxonomy" id="2771355"/>
    <lineage>
        <taxon>Bacteria</taxon>
        <taxon>Pseudomonadati</taxon>
        <taxon>Bacteroidota</taxon>
        <taxon>Cytophagia</taxon>
        <taxon>Cytophagales</taxon>
        <taxon>Cytophagaceae</taxon>
        <taxon>Spirosoma</taxon>
    </lineage>
</organism>
<name>A0A927GG94_9BACT</name>
<evidence type="ECO:0000256" key="1">
    <source>
        <dbReference type="ARBA" id="ARBA00022553"/>
    </source>
</evidence>
<proteinExistence type="predicted"/>
<evidence type="ECO:0000313" key="7">
    <source>
        <dbReference type="Proteomes" id="UP000653797"/>
    </source>
</evidence>
<protein>
    <submittedName>
        <fullName evidence="6">DUF86 domain-containing protein</fullName>
    </submittedName>
</protein>
<dbReference type="InterPro" id="IPR008201">
    <property type="entry name" value="HepT-like"/>
</dbReference>
<keyword evidence="2" id="KW-1277">Toxin-antitoxin system</keyword>
<dbReference type="GO" id="GO:0004540">
    <property type="term" value="F:RNA nuclease activity"/>
    <property type="evidence" value="ECO:0007669"/>
    <property type="project" value="InterPro"/>
</dbReference>
<keyword evidence="3" id="KW-0540">Nuclease</keyword>
<dbReference type="EMBL" id="JACXAA010000012">
    <property type="protein sequence ID" value="MBD2756473.1"/>
    <property type="molecule type" value="Genomic_DNA"/>
</dbReference>
<keyword evidence="7" id="KW-1185">Reference proteome</keyword>
<dbReference type="PANTHER" id="PTHR34139">
    <property type="entry name" value="UPF0331 PROTEIN MJ0127"/>
    <property type="match status" value="1"/>
</dbReference>
<sequence>MSKRIPALLIADILTSIAKIESYTSGLIYESFLADRRTVEAVERNFEIIGEAANQLSKDFQQNNSHIPWHSVVSFRNRLIHGYFGVDYEIIWYVITVDLIDLKKQFERLQAGLDS</sequence>
<keyword evidence="4" id="KW-0547">Nucleotide-binding</keyword>
<dbReference type="GO" id="GO:0016787">
    <property type="term" value="F:hydrolase activity"/>
    <property type="evidence" value="ECO:0007669"/>
    <property type="project" value="UniProtKB-KW"/>
</dbReference>
<accession>A0A927GG94</accession>
<dbReference type="GO" id="GO:0110001">
    <property type="term" value="C:toxin-antitoxin complex"/>
    <property type="evidence" value="ECO:0007669"/>
    <property type="project" value="InterPro"/>
</dbReference>
<dbReference type="PANTHER" id="PTHR34139:SF1">
    <property type="entry name" value="RNASE MJ1380-RELATED"/>
    <property type="match status" value="1"/>
</dbReference>
<keyword evidence="5" id="KW-0378">Hydrolase</keyword>
<evidence type="ECO:0000256" key="4">
    <source>
        <dbReference type="ARBA" id="ARBA00022741"/>
    </source>
</evidence>
<reference evidence="6" key="1">
    <citation type="submission" date="2020-09" db="EMBL/GenBank/DDBJ databases">
        <authorList>
            <person name="Kim M.K."/>
        </authorList>
    </citation>
    <scope>NUCLEOTIDE SEQUENCE</scope>
    <source>
        <strain evidence="6">BT704</strain>
    </source>
</reference>
<evidence type="ECO:0000256" key="2">
    <source>
        <dbReference type="ARBA" id="ARBA00022649"/>
    </source>
</evidence>
<dbReference type="InterPro" id="IPR051813">
    <property type="entry name" value="HepT_RNase_toxin"/>
</dbReference>
<gene>
    <name evidence="6" type="ORF">IC230_26530</name>
</gene>
<evidence type="ECO:0000313" key="6">
    <source>
        <dbReference type="EMBL" id="MBD2756473.1"/>
    </source>
</evidence>
<comment type="caution">
    <text evidence="6">The sequence shown here is derived from an EMBL/GenBank/DDBJ whole genome shotgun (WGS) entry which is preliminary data.</text>
</comment>
<dbReference type="Pfam" id="PF01934">
    <property type="entry name" value="HepT-like"/>
    <property type="match status" value="1"/>
</dbReference>
<dbReference type="RefSeq" id="WP_191042089.1">
    <property type="nucleotide sequence ID" value="NZ_JACXAA010000012.1"/>
</dbReference>
<dbReference type="Proteomes" id="UP000653797">
    <property type="component" value="Unassembled WGS sequence"/>
</dbReference>
<keyword evidence="1" id="KW-0597">Phosphoprotein</keyword>
<evidence type="ECO:0000256" key="3">
    <source>
        <dbReference type="ARBA" id="ARBA00022722"/>
    </source>
</evidence>
<evidence type="ECO:0000256" key="5">
    <source>
        <dbReference type="ARBA" id="ARBA00022801"/>
    </source>
</evidence>
<dbReference type="AlphaFoldDB" id="A0A927GG94"/>